<keyword evidence="3" id="KW-1185">Reference proteome</keyword>
<dbReference type="SUPFAM" id="SSF53756">
    <property type="entry name" value="UDP-Glycosyltransferase/glycogen phosphorylase"/>
    <property type="match status" value="1"/>
</dbReference>
<dbReference type="CDD" id="cd03801">
    <property type="entry name" value="GT4_PimA-like"/>
    <property type="match status" value="1"/>
</dbReference>
<dbReference type="Pfam" id="PF00534">
    <property type="entry name" value="Glycos_transf_1"/>
    <property type="match status" value="1"/>
</dbReference>
<dbReference type="PANTHER" id="PTHR45947:SF3">
    <property type="entry name" value="SULFOQUINOVOSYL TRANSFERASE SQD2"/>
    <property type="match status" value="1"/>
</dbReference>
<evidence type="ECO:0000313" key="2">
    <source>
        <dbReference type="EMBL" id="MDT0677692.1"/>
    </source>
</evidence>
<comment type="caution">
    <text evidence="2">The sequence shown here is derived from an EMBL/GenBank/DDBJ whole genome shotgun (WGS) entry which is preliminary data.</text>
</comment>
<evidence type="ECO:0000259" key="1">
    <source>
        <dbReference type="Pfam" id="PF00534"/>
    </source>
</evidence>
<sequence length="366" mass="41779">MTSKKINVVYLTQVPGPYRERMHEILANEASIFYSVIYCAKLEPNRDWELTYGDYNKYFLAGKSKTFRHNNPSVWKLMNKLKPDALIISAFKPTMLYAIIWCLLNGGKIIVYNDGTLESERNFSKIQKFIRKIVFKKAHAFVAPGKGSMDLYRSYEVPEQKMFRSCLCIDNSKFINTDLDQREYHIMFAGQIVQRKMPLFFVEVAKQIKRLIPELKILIVGDGDQREEMLSELIKNKLDYTFAGFVDQDVLPSLYSKAKLFLFPTLNDPWGVVANEACASGTAVIISPVAGAANDLIVHGENGYVLSTDPKLWAEHIVNLLKDEELLSTFSKNALKIVQKFNHHQSANGIMESIEYALPQLALKRS</sequence>
<proteinExistence type="predicted"/>
<dbReference type="PANTHER" id="PTHR45947">
    <property type="entry name" value="SULFOQUINOVOSYL TRANSFERASE SQD2"/>
    <property type="match status" value="1"/>
</dbReference>
<dbReference type="EMBL" id="JAVRHK010000011">
    <property type="protein sequence ID" value="MDT0677692.1"/>
    <property type="molecule type" value="Genomic_DNA"/>
</dbReference>
<keyword evidence="2" id="KW-0328">Glycosyltransferase</keyword>
<protein>
    <submittedName>
        <fullName evidence="2">Glycosyltransferase family 4 protein</fullName>
        <ecNumber evidence="2">2.4.-.-</ecNumber>
    </submittedName>
</protein>
<feature type="domain" description="Glycosyl transferase family 1" evidence="1">
    <location>
        <begin position="178"/>
        <end position="335"/>
    </location>
</feature>
<dbReference type="Gene3D" id="3.40.50.2000">
    <property type="entry name" value="Glycogen Phosphorylase B"/>
    <property type="match status" value="2"/>
</dbReference>
<name>A0ABU3D835_9FLAO</name>
<reference evidence="2 3" key="1">
    <citation type="submission" date="2023-09" db="EMBL/GenBank/DDBJ databases">
        <authorList>
            <person name="Rey-Velasco X."/>
        </authorList>
    </citation>
    <scope>NUCLEOTIDE SEQUENCE [LARGE SCALE GENOMIC DNA]</scope>
    <source>
        <strain evidence="2 3">F117</strain>
    </source>
</reference>
<dbReference type="Proteomes" id="UP001262582">
    <property type="component" value="Unassembled WGS sequence"/>
</dbReference>
<dbReference type="GO" id="GO:0016757">
    <property type="term" value="F:glycosyltransferase activity"/>
    <property type="evidence" value="ECO:0007669"/>
    <property type="project" value="UniProtKB-KW"/>
</dbReference>
<dbReference type="EC" id="2.4.-.-" evidence="2"/>
<dbReference type="RefSeq" id="WP_311504036.1">
    <property type="nucleotide sequence ID" value="NZ_JAVRHK010000011.1"/>
</dbReference>
<keyword evidence="2" id="KW-0808">Transferase</keyword>
<dbReference type="InterPro" id="IPR050194">
    <property type="entry name" value="Glycosyltransferase_grp1"/>
</dbReference>
<gene>
    <name evidence="2" type="ORF">RM539_13985</name>
</gene>
<dbReference type="InterPro" id="IPR001296">
    <property type="entry name" value="Glyco_trans_1"/>
</dbReference>
<evidence type="ECO:0000313" key="3">
    <source>
        <dbReference type="Proteomes" id="UP001262582"/>
    </source>
</evidence>
<organism evidence="2 3">
    <name type="scientific">Autumnicola musiva</name>
    <dbReference type="NCBI Taxonomy" id="3075589"/>
    <lineage>
        <taxon>Bacteria</taxon>
        <taxon>Pseudomonadati</taxon>
        <taxon>Bacteroidota</taxon>
        <taxon>Flavobacteriia</taxon>
        <taxon>Flavobacteriales</taxon>
        <taxon>Flavobacteriaceae</taxon>
        <taxon>Autumnicola</taxon>
    </lineage>
</organism>
<accession>A0ABU3D835</accession>